<proteinExistence type="predicted"/>
<dbReference type="KEGG" id="salm:D0Y50_18475"/>
<gene>
    <name evidence="1" type="ORF">D0Y50_18475</name>
</gene>
<keyword evidence="2" id="KW-1185">Reference proteome</keyword>
<dbReference type="Proteomes" id="UP000262073">
    <property type="component" value="Chromosome"/>
</dbReference>
<evidence type="ECO:0000313" key="1">
    <source>
        <dbReference type="EMBL" id="AXR08163.1"/>
    </source>
</evidence>
<dbReference type="AlphaFoldDB" id="A0A346NRK6"/>
<accession>A0A346NRK6</accession>
<organism evidence="1 2">
    <name type="scientific">Salinimonas sediminis</name>
    <dbReference type="NCBI Taxonomy" id="2303538"/>
    <lineage>
        <taxon>Bacteria</taxon>
        <taxon>Pseudomonadati</taxon>
        <taxon>Pseudomonadota</taxon>
        <taxon>Gammaproteobacteria</taxon>
        <taxon>Alteromonadales</taxon>
        <taxon>Alteromonadaceae</taxon>
        <taxon>Alteromonas/Salinimonas group</taxon>
        <taxon>Salinimonas</taxon>
    </lineage>
</organism>
<reference evidence="1 2" key="1">
    <citation type="submission" date="2018-08" db="EMBL/GenBank/DDBJ databases">
        <title>Salinimonas sediminis sp. nov., a piezophilic bacterium isolated from a deep-sea sediment sample from the New Britain Trench.</title>
        <authorList>
            <person name="Cao J."/>
        </authorList>
    </citation>
    <scope>NUCLEOTIDE SEQUENCE [LARGE SCALE GENOMIC DNA]</scope>
    <source>
        <strain evidence="1 2">N102</strain>
    </source>
</reference>
<dbReference type="RefSeq" id="WP_108566654.1">
    <property type="nucleotide sequence ID" value="NZ_CP031769.1"/>
</dbReference>
<dbReference type="Pfam" id="PF12305">
    <property type="entry name" value="DUF3630"/>
    <property type="match status" value="1"/>
</dbReference>
<sequence length="100" mass="10872">MQQLTAAALRSAIQRNDNHLSVALPLPASVAQATHLAEHIAQSGGFTVGPTHWGADRLQVMLIKQDISALLCIEWLCEAMWIEPTGTAELTQVWQAFQPG</sequence>
<evidence type="ECO:0000313" key="2">
    <source>
        <dbReference type="Proteomes" id="UP000262073"/>
    </source>
</evidence>
<dbReference type="InterPro" id="IPR022080">
    <property type="entry name" value="DUF3630"/>
</dbReference>
<name>A0A346NRK6_9ALTE</name>
<dbReference type="EMBL" id="CP031769">
    <property type="protein sequence ID" value="AXR08163.1"/>
    <property type="molecule type" value="Genomic_DNA"/>
</dbReference>
<dbReference type="OrthoDB" id="6333293at2"/>
<protein>
    <submittedName>
        <fullName evidence="1">DUF3630 family protein</fullName>
    </submittedName>
</protein>